<evidence type="ECO:0000256" key="1">
    <source>
        <dbReference type="SAM" id="MobiDB-lite"/>
    </source>
</evidence>
<protein>
    <submittedName>
        <fullName evidence="2">Uncharacterized protein</fullName>
    </submittedName>
</protein>
<name>A0A9K3KXS6_9STRA</name>
<proteinExistence type="predicted"/>
<feature type="region of interest" description="Disordered" evidence="1">
    <location>
        <begin position="1"/>
        <end position="62"/>
    </location>
</feature>
<reference evidence="2" key="1">
    <citation type="journal article" date="2021" name="Sci. Rep.">
        <title>Diploid genomic architecture of Nitzschia inconspicua, an elite biomass production diatom.</title>
        <authorList>
            <person name="Oliver A."/>
            <person name="Podell S."/>
            <person name="Pinowska A."/>
            <person name="Traller J.C."/>
            <person name="Smith S.R."/>
            <person name="McClure R."/>
            <person name="Beliaev A."/>
            <person name="Bohutskyi P."/>
            <person name="Hill E.A."/>
            <person name="Rabines A."/>
            <person name="Zheng H."/>
            <person name="Allen L.Z."/>
            <person name="Kuo A."/>
            <person name="Grigoriev I.V."/>
            <person name="Allen A.E."/>
            <person name="Hazlebeck D."/>
            <person name="Allen E.E."/>
        </authorList>
    </citation>
    <scope>NUCLEOTIDE SEQUENCE</scope>
    <source>
        <strain evidence="2">Hildebrandi</strain>
    </source>
</reference>
<dbReference type="EMBL" id="JAGRRH010000017">
    <property type="protein sequence ID" value="KAG7351788.1"/>
    <property type="molecule type" value="Genomic_DNA"/>
</dbReference>
<sequence length="115" mass="11895">MDNNIRINQYDFLSSTGPETPSPGSPALPSMQFTSPMPRPMCDSGGTGAAPPATANHSPAYVDHSPATGLDIANSQIAPSPAALAADVVTQDPIVAAYNPYTALRSSLQSLNQLQ</sequence>
<dbReference type="AlphaFoldDB" id="A0A9K3KXS6"/>
<dbReference type="Proteomes" id="UP000693970">
    <property type="component" value="Unassembled WGS sequence"/>
</dbReference>
<feature type="compositionally biased region" description="Polar residues" evidence="1">
    <location>
        <begin position="1"/>
        <end position="13"/>
    </location>
</feature>
<gene>
    <name evidence="2" type="ORF">IV203_007836</name>
</gene>
<keyword evidence="3" id="KW-1185">Reference proteome</keyword>
<accession>A0A9K3KXS6</accession>
<organism evidence="2 3">
    <name type="scientific">Nitzschia inconspicua</name>
    <dbReference type="NCBI Taxonomy" id="303405"/>
    <lineage>
        <taxon>Eukaryota</taxon>
        <taxon>Sar</taxon>
        <taxon>Stramenopiles</taxon>
        <taxon>Ochrophyta</taxon>
        <taxon>Bacillariophyta</taxon>
        <taxon>Bacillariophyceae</taxon>
        <taxon>Bacillariophycidae</taxon>
        <taxon>Bacillariales</taxon>
        <taxon>Bacillariaceae</taxon>
        <taxon>Nitzschia</taxon>
    </lineage>
</organism>
<evidence type="ECO:0000313" key="2">
    <source>
        <dbReference type="EMBL" id="KAG7351788.1"/>
    </source>
</evidence>
<comment type="caution">
    <text evidence="2">The sequence shown here is derived from an EMBL/GenBank/DDBJ whole genome shotgun (WGS) entry which is preliminary data.</text>
</comment>
<reference evidence="2" key="2">
    <citation type="submission" date="2021-04" db="EMBL/GenBank/DDBJ databases">
        <authorList>
            <person name="Podell S."/>
        </authorList>
    </citation>
    <scope>NUCLEOTIDE SEQUENCE</scope>
    <source>
        <strain evidence="2">Hildebrandi</strain>
    </source>
</reference>
<evidence type="ECO:0000313" key="3">
    <source>
        <dbReference type="Proteomes" id="UP000693970"/>
    </source>
</evidence>